<dbReference type="AlphaFoldDB" id="A0A2W2AXD7"/>
<protein>
    <submittedName>
        <fullName evidence="3">Uncharacterized protein</fullName>
    </submittedName>
</protein>
<accession>A0A2W2AXD7</accession>
<feature type="transmembrane region" description="Helical" evidence="2">
    <location>
        <begin position="47"/>
        <end position="68"/>
    </location>
</feature>
<keyword evidence="2" id="KW-0812">Transmembrane</keyword>
<feature type="compositionally biased region" description="Basic and acidic residues" evidence="1">
    <location>
        <begin position="103"/>
        <end position="117"/>
    </location>
</feature>
<keyword evidence="2" id="KW-1133">Transmembrane helix</keyword>
<keyword evidence="2" id="KW-0472">Membrane</keyword>
<evidence type="ECO:0000256" key="1">
    <source>
        <dbReference type="SAM" id="MobiDB-lite"/>
    </source>
</evidence>
<comment type="caution">
    <text evidence="3">The sequence shown here is derived from an EMBL/GenBank/DDBJ whole genome shotgun (WGS) entry which is preliminary data.</text>
</comment>
<reference evidence="3 4" key="1">
    <citation type="submission" date="2018-01" db="EMBL/GenBank/DDBJ databases">
        <title>Draft genome sequence of Jiangella sp. GTF31.</title>
        <authorList>
            <person name="Sahin N."/>
            <person name="Ay H."/>
            <person name="Saygin H."/>
        </authorList>
    </citation>
    <scope>NUCLEOTIDE SEQUENCE [LARGE SCALE GENOMIC DNA]</scope>
    <source>
        <strain evidence="3 4">GTF31</strain>
    </source>
</reference>
<evidence type="ECO:0000313" key="3">
    <source>
        <dbReference type="EMBL" id="PZF79841.1"/>
    </source>
</evidence>
<organism evidence="3 4">
    <name type="scientific">Jiangella anatolica</name>
    <dbReference type="NCBI Taxonomy" id="2670374"/>
    <lineage>
        <taxon>Bacteria</taxon>
        <taxon>Bacillati</taxon>
        <taxon>Actinomycetota</taxon>
        <taxon>Actinomycetes</taxon>
        <taxon>Jiangellales</taxon>
        <taxon>Jiangellaceae</taxon>
        <taxon>Jiangella</taxon>
    </lineage>
</organism>
<gene>
    <name evidence="3" type="ORF">C1I92_29140</name>
</gene>
<keyword evidence="4" id="KW-1185">Reference proteome</keyword>
<dbReference type="EMBL" id="POTW01000114">
    <property type="protein sequence ID" value="PZF79841.1"/>
    <property type="molecule type" value="Genomic_DNA"/>
</dbReference>
<sequence>MVVVVAVALIVLLLALLLTIGVLTGAGESLSVDLLGSEVTTSGSGLYIAGLITGLATLAALWLLRIGLRKEWKQRKRIRELERRAEHAGEPHGAPAGDGTSGDADRRPSDDAPRHDDAGDDDRQEPARAETGSASPDRDGS</sequence>
<feature type="region of interest" description="Disordered" evidence="1">
    <location>
        <begin position="82"/>
        <end position="141"/>
    </location>
</feature>
<evidence type="ECO:0000256" key="2">
    <source>
        <dbReference type="SAM" id="Phobius"/>
    </source>
</evidence>
<proteinExistence type="predicted"/>
<name>A0A2W2AXD7_9ACTN</name>
<evidence type="ECO:0000313" key="4">
    <source>
        <dbReference type="Proteomes" id="UP000248764"/>
    </source>
</evidence>
<dbReference type="Proteomes" id="UP000248764">
    <property type="component" value="Unassembled WGS sequence"/>
</dbReference>